<evidence type="ECO:0008006" key="4">
    <source>
        <dbReference type="Google" id="ProtNLM"/>
    </source>
</evidence>
<gene>
    <name evidence="1" type="ORF">SS50377_11818</name>
    <name evidence="2" type="ORF">SS50377_27069</name>
</gene>
<dbReference type="EMBL" id="KI546008">
    <property type="protein sequence ID" value="EST48052.1"/>
    <property type="molecule type" value="Genomic_DNA"/>
</dbReference>
<dbReference type="OrthoDB" id="10253701at2759"/>
<dbReference type="Proteomes" id="UP000018208">
    <property type="component" value="Unassembled WGS sequence"/>
</dbReference>
<evidence type="ECO:0000313" key="2">
    <source>
        <dbReference type="EMBL" id="KAH0570780.1"/>
    </source>
</evidence>
<dbReference type="VEuPathDB" id="GiardiaDB:SS50377_27069"/>
<dbReference type="InterPro" id="IPR011990">
    <property type="entry name" value="TPR-like_helical_dom_sf"/>
</dbReference>
<dbReference type="Gene3D" id="1.25.40.10">
    <property type="entry name" value="Tetratricopeptide repeat domain"/>
    <property type="match status" value="1"/>
</dbReference>
<name>V6LTS0_9EUKA</name>
<dbReference type="EMBL" id="AUWU02000007">
    <property type="protein sequence ID" value="KAH0570780.1"/>
    <property type="molecule type" value="Genomic_DNA"/>
</dbReference>
<dbReference type="AlphaFoldDB" id="V6LTS0"/>
<sequence>MLLVVLAQFSTQTTTDLINNLSVNLLSASFKTSYDALNTESTNSQNASFAFLYGLQLLFGLQTPRDQKLAHFLLIQAHKLNANEATLFLGNAHFYGKYGFPKSSSLAFNYYNEIALSYTQNATFSRSYQYELNRFFIDEKLQSQDGKIIEKAERQKLLLELLNAQNDVVLYGNIFASGSLTGNFGMQKDAENAVRFALLGAAGADGIAMRSELNGYDAIYAFLQEHDAADSGATKRVLGPIQAKSDPEKPEIRSARIPSKLAKYAQKFTFDGINLLQFNSVLPFTDEAYFGALSELMARAAGEIYAKYAFLDIFAELPSTPSDSLVLEAILTAKSSLINEAVLIFIEQTDKEPILQNVRTNTQSANSGFSAYAETLATMPKMIRSHRETCSRRGQNFGLLSYFLNLEILLPRKEVQNVKKLQRVLNLATAFHGCHMGLTALGALELEGFGPAGPHRPNLNASLMAFDVASQAGSFESSFYESLILSRRVLTNFPRGRKANLYIFDKNSPIYDNIPKSRVLTELLAAHAGHAGLAGGEILRAQLRFEKSRNEGARLMREAALRLAADEWVQAGYNKLVYGFLGEETSLEWVLRNPALVEVQSTSRSGGARIMSFSYLVLELCQGVENPQIARLTGRLCERDVGMCLEAWYGIDNAYYFANNGKVNAFLGQLLQANSDMADLLLVMKGVYRRELTSPAQTRLATTHLGSVKRKYLASVVNNRSSLEQALYRCYYGSDVNMSVYQTCVGLDGFLQSLRGEYQRAAMLFSPYNDTLAEKTEARLEKSIEWMNNFAFDMAIRFKDDVFAQLVNLGVSTEVPTIKADLTEALKMFPNDDIDALTQQQKVNLLRKIQGYAKATNFQIKMNGKARTKTLPEQDTPVRPIFDYDLLQVFEPQPMVEAMTLGYLFLARNKWNILAALVLAAALFASDRILLQWADTESPEVIDDEEDILAALDDLQGGFAGDVGK</sequence>
<proteinExistence type="predicted"/>
<dbReference type="SUPFAM" id="SSF81901">
    <property type="entry name" value="HCP-like"/>
    <property type="match status" value="1"/>
</dbReference>
<accession>V6LTS0</accession>
<organism evidence="1">
    <name type="scientific">Spironucleus salmonicida</name>
    <dbReference type="NCBI Taxonomy" id="348837"/>
    <lineage>
        <taxon>Eukaryota</taxon>
        <taxon>Metamonada</taxon>
        <taxon>Diplomonadida</taxon>
        <taxon>Hexamitidae</taxon>
        <taxon>Hexamitinae</taxon>
        <taxon>Spironucleus</taxon>
    </lineage>
</organism>
<protein>
    <recommendedName>
        <fullName evidence="4">Sel1 repeat-containing protein</fullName>
    </recommendedName>
</protein>
<keyword evidence="3" id="KW-1185">Reference proteome</keyword>
<reference evidence="1 2" key="1">
    <citation type="journal article" date="2014" name="PLoS Genet.">
        <title>The Genome of Spironucleus salmonicida Highlights a Fish Pathogen Adapted to Fluctuating Environments.</title>
        <authorList>
            <person name="Xu F."/>
            <person name="Jerlstrom-Hultqvist J."/>
            <person name="Einarsson E."/>
            <person name="Astvaldsson A."/>
            <person name="Svard S.G."/>
            <person name="Andersson J.O."/>
        </authorList>
    </citation>
    <scope>NUCLEOTIDE SEQUENCE</scope>
    <source>
        <strain evidence="2">ATCC 50377</strain>
    </source>
</reference>
<reference evidence="2" key="2">
    <citation type="submission" date="2020-12" db="EMBL/GenBank/DDBJ databases">
        <title>New Spironucleus salmonicida genome in near-complete chromosomes.</title>
        <authorList>
            <person name="Xu F."/>
            <person name="Kurt Z."/>
            <person name="Jimenez-Gonzalez A."/>
            <person name="Astvaldsson A."/>
            <person name="Andersson J.O."/>
            <person name="Svard S.G."/>
        </authorList>
    </citation>
    <scope>NUCLEOTIDE SEQUENCE</scope>
    <source>
        <strain evidence="2">ATCC 50377</strain>
    </source>
</reference>
<evidence type="ECO:0000313" key="1">
    <source>
        <dbReference type="EMBL" id="EST48052.1"/>
    </source>
</evidence>
<evidence type="ECO:0000313" key="3">
    <source>
        <dbReference type="Proteomes" id="UP000018208"/>
    </source>
</evidence>